<evidence type="ECO:0000256" key="6">
    <source>
        <dbReference type="RuleBase" id="RU367044"/>
    </source>
</evidence>
<dbReference type="Proteomes" id="UP000811246">
    <property type="component" value="Chromosome 14"/>
</dbReference>
<keyword evidence="3 6" id="KW-0713">Self-incompatibility</keyword>
<gene>
    <name evidence="7" type="ORF">I3842_14G116200</name>
</gene>
<comment type="subcellular location">
    <subcellularLocation>
        <location evidence="1 6">Secreted</location>
    </subcellularLocation>
</comment>
<reference evidence="7" key="1">
    <citation type="submission" date="2021-01" db="EMBL/GenBank/DDBJ databases">
        <authorList>
            <person name="Lovell J.T."/>
            <person name="Bentley N."/>
            <person name="Bhattarai G."/>
            <person name="Jenkins J.W."/>
            <person name="Sreedasyam A."/>
            <person name="Alarcon Y."/>
            <person name="Bock C."/>
            <person name="Boston L."/>
            <person name="Carlson J."/>
            <person name="Cervantes K."/>
            <person name="Clermont K."/>
            <person name="Krom N."/>
            <person name="Kubenka K."/>
            <person name="Mamidi S."/>
            <person name="Mattison C."/>
            <person name="Monteros M."/>
            <person name="Pisani C."/>
            <person name="Plott C."/>
            <person name="Rajasekar S."/>
            <person name="Rhein H.S."/>
            <person name="Rohla C."/>
            <person name="Song M."/>
            <person name="Hilaire R.S."/>
            <person name="Shu S."/>
            <person name="Wells L."/>
            <person name="Wang X."/>
            <person name="Webber J."/>
            <person name="Heerema R.J."/>
            <person name="Klein P."/>
            <person name="Conner P."/>
            <person name="Grauke L."/>
            <person name="Grimwood J."/>
            <person name="Schmutz J."/>
            <person name="Randall J.J."/>
        </authorList>
    </citation>
    <scope>NUCLEOTIDE SEQUENCE</scope>
    <source>
        <tissue evidence="7">Leaf</tissue>
    </source>
</reference>
<evidence type="ECO:0000256" key="4">
    <source>
        <dbReference type="ARBA" id="ARBA00022525"/>
    </source>
</evidence>
<protein>
    <recommendedName>
        <fullName evidence="6">S-protein homolog</fullName>
    </recommendedName>
</protein>
<dbReference type="GO" id="GO:0060320">
    <property type="term" value="P:rejection of self pollen"/>
    <property type="evidence" value="ECO:0007669"/>
    <property type="project" value="UniProtKB-KW"/>
</dbReference>
<feature type="chain" id="PRO_5038165556" description="S-protein homolog" evidence="6">
    <location>
        <begin position="30"/>
        <end position="135"/>
    </location>
</feature>
<dbReference type="InterPro" id="IPR010264">
    <property type="entry name" value="Self-incomp_S1"/>
</dbReference>
<evidence type="ECO:0000313" key="8">
    <source>
        <dbReference type="Proteomes" id="UP000811246"/>
    </source>
</evidence>
<keyword evidence="4 6" id="KW-0964">Secreted</keyword>
<dbReference type="AlphaFoldDB" id="A0A922AK25"/>
<name>A0A922AK25_CARIL</name>
<dbReference type="GO" id="GO:0005576">
    <property type="term" value="C:extracellular region"/>
    <property type="evidence" value="ECO:0007669"/>
    <property type="project" value="UniProtKB-SubCell"/>
</dbReference>
<dbReference type="PANTHER" id="PTHR31232">
    <property type="match status" value="1"/>
</dbReference>
<evidence type="ECO:0000313" key="7">
    <source>
        <dbReference type="EMBL" id="KAG6679155.1"/>
    </source>
</evidence>
<comment type="similarity">
    <text evidence="2 6">Belongs to the plant self-incompatibility (S1) protein family.</text>
</comment>
<keyword evidence="5 6" id="KW-0732">Signal</keyword>
<evidence type="ECO:0000256" key="2">
    <source>
        <dbReference type="ARBA" id="ARBA00005581"/>
    </source>
</evidence>
<sequence length="135" mass="16209">MRSSSSSKVVLLLMLQLVFFLTTFDMVAGRNRAHVRISNELDDNDLGEHLLHYNDSYYEFSFRPNLFGETLFYCSFEWNADDCPTHHWFNIYEHNRDSPRCSECYWKVHLNGSCMLNYDHNINLYDLCYPWKDSR</sequence>
<feature type="signal peptide" evidence="6">
    <location>
        <begin position="1"/>
        <end position="29"/>
    </location>
</feature>
<evidence type="ECO:0000256" key="1">
    <source>
        <dbReference type="ARBA" id="ARBA00004613"/>
    </source>
</evidence>
<accession>A0A922AK25</accession>
<dbReference type="PANTHER" id="PTHR31232:SF43">
    <property type="entry name" value="S-PROTEIN HOMOLOG 29-RELATED"/>
    <property type="match status" value="1"/>
</dbReference>
<organism evidence="7 8">
    <name type="scientific">Carya illinoinensis</name>
    <name type="common">Pecan</name>
    <dbReference type="NCBI Taxonomy" id="32201"/>
    <lineage>
        <taxon>Eukaryota</taxon>
        <taxon>Viridiplantae</taxon>
        <taxon>Streptophyta</taxon>
        <taxon>Embryophyta</taxon>
        <taxon>Tracheophyta</taxon>
        <taxon>Spermatophyta</taxon>
        <taxon>Magnoliopsida</taxon>
        <taxon>eudicotyledons</taxon>
        <taxon>Gunneridae</taxon>
        <taxon>Pentapetalae</taxon>
        <taxon>rosids</taxon>
        <taxon>fabids</taxon>
        <taxon>Fagales</taxon>
        <taxon>Juglandaceae</taxon>
        <taxon>Carya</taxon>
    </lineage>
</organism>
<comment type="caution">
    <text evidence="7">The sequence shown here is derived from an EMBL/GenBank/DDBJ whole genome shotgun (WGS) entry which is preliminary data.</text>
</comment>
<evidence type="ECO:0000256" key="3">
    <source>
        <dbReference type="ARBA" id="ARBA00022471"/>
    </source>
</evidence>
<dbReference type="EMBL" id="CM031838">
    <property type="protein sequence ID" value="KAG6679155.1"/>
    <property type="molecule type" value="Genomic_DNA"/>
</dbReference>
<dbReference type="Pfam" id="PF05938">
    <property type="entry name" value="Self-incomp_S1"/>
    <property type="match status" value="1"/>
</dbReference>
<evidence type="ECO:0000256" key="5">
    <source>
        <dbReference type="ARBA" id="ARBA00022729"/>
    </source>
</evidence>
<proteinExistence type="inferred from homology"/>